<dbReference type="Proteomes" id="UP001282288">
    <property type="component" value="Unassembled WGS sequence"/>
</dbReference>
<dbReference type="AlphaFoldDB" id="A0AAP6EMI6"/>
<name>A0AAP6EMI6_9ACTN</name>
<keyword evidence="4" id="KW-1185">Reference proteome</keyword>
<sequence>MTDLSAHPGAPASSPSRRLVAAGYVRRAPQPLASDRDSEILTAVRVAQRMLDTYGDSSGNDIYAYAEAHGALAEALRILLRAVDADHLIRRAATREAARQPGFPTAPPADPAAADEAVRRSVARAFPAIAAFLDDEAGETR</sequence>
<proteinExistence type="predicted"/>
<reference evidence="2 4" key="1">
    <citation type="journal article" date="2023" name="Microb. Genom.">
        <title>Mesoterricola silvestris gen. nov., sp. nov., Mesoterricola sediminis sp. nov., Geothrix oryzae sp. nov., Geothrix edaphica sp. nov., Geothrix rubra sp. nov., and Geothrix limicola sp. nov., six novel members of Acidobacteriota isolated from soils.</title>
        <authorList>
            <person name="Weisberg A.J."/>
            <person name="Pearce E."/>
            <person name="Kramer C.G."/>
            <person name="Chang J.H."/>
            <person name="Clarke C.R."/>
        </authorList>
    </citation>
    <scope>NUCLEOTIDE SEQUENCE</scope>
    <source>
        <strain evidence="3 4">NB05-1H</strain>
        <strain evidence="2">NRRL_B-16521</strain>
    </source>
</reference>
<comment type="caution">
    <text evidence="2">The sequence shown here is derived from an EMBL/GenBank/DDBJ whole genome shotgun (WGS) entry which is preliminary data.</text>
</comment>
<evidence type="ECO:0000313" key="5">
    <source>
        <dbReference type="Proteomes" id="UP001282288"/>
    </source>
</evidence>
<protein>
    <submittedName>
        <fullName evidence="2">Uncharacterized protein</fullName>
    </submittedName>
</protein>
<organism evidence="2 5">
    <name type="scientific">Streptomyces acidiscabies</name>
    <dbReference type="NCBI Taxonomy" id="42234"/>
    <lineage>
        <taxon>Bacteria</taxon>
        <taxon>Bacillati</taxon>
        <taxon>Actinomycetota</taxon>
        <taxon>Actinomycetes</taxon>
        <taxon>Kitasatosporales</taxon>
        <taxon>Streptomycetaceae</taxon>
        <taxon>Streptomyces</taxon>
    </lineage>
</organism>
<dbReference type="Proteomes" id="UP001272987">
    <property type="component" value="Unassembled WGS sequence"/>
</dbReference>
<dbReference type="EMBL" id="JARAWP010000001">
    <property type="protein sequence ID" value="MDX3016752.1"/>
    <property type="molecule type" value="Genomic_DNA"/>
</dbReference>
<dbReference type="GeneID" id="69813970"/>
<accession>A0AAP6EMI6</accession>
<dbReference type="EMBL" id="JARAWC010000092">
    <property type="protein sequence ID" value="MDX2967280.1"/>
    <property type="molecule type" value="Genomic_DNA"/>
</dbReference>
<gene>
    <name evidence="2" type="ORF">PV399_47440</name>
    <name evidence="3" type="ORF">PV666_02490</name>
</gene>
<feature type="region of interest" description="Disordered" evidence="1">
    <location>
        <begin position="95"/>
        <end position="116"/>
    </location>
</feature>
<evidence type="ECO:0000313" key="2">
    <source>
        <dbReference type="EMBL" id="MDX2967280.1"/>
    </source>
</evidence>
<evidence type="ECO:0000313" key="3">
    <source>
        <dbReference type="EMBL" id="MDX3016752.1"/>
    </source>
</evidence>
<evidence type="ECO:0000256" key="1">
    <source>
        <dbReference type="SAM" id="MobiDB-lite"/>
    </source>
</evidence>
<dbReference type="RefSeq" id="WP_010356568.1">
    <property type="nucleotide sequence ID" value="NZ_JAGJBY010000004.1"/>
</dbReference>
<evidence type="ECO:0000313" key="4">
    <source>
        <dbReference type="Proteomes" id="UP001272987"/>
    </source>
</evidence>